<proteinExistence type="predicted"/>
<evidence type="ECO:0000313" key="1">
    <source>
        <dbReference type="EMBL" id="KAK3391415.1"/>
    </source>
</evidence>
<gene>
    <name evidence="1" type="ORF">B0T20DRAFT_78637</name>
</gene>
<evidence type="ECO:0000313" key="2">
    <source>
        <dbReference type="Proteomes" id="UP001281003"/>
    </source>
</evidence>
<accession>A0AAE0P192</accession>
<name>A0AAE0P192_SORBR</name>
<keyword evidence="2" id="KW-1185">Reference proteome</keyword>
<reference evidence="1" key="2">
    <citation type="submission" date="2023-07" db="EMBL/GenBank/DDBJ databases">
        <authorList>
            <consortium name="Lawrence Berkeley National Laboratory"/>
            <person name="Haridas S."/>
            <person name="Hensen N."/>
            <person name="Bonometti L."/>
            <person name="Westerberg I."/>
            <person name="Brannstrom I.O."/>
            <person name="Guillou S."/>
            <person name="Cros-Aarteil S."/>
            <person name="Calhoun S."/>
            <person name="Kuo A."/>
            <person name="Mondo S."/>
            <person name="Pangilinan J."/>
            <person name="Riley R."/>
            <person name="LaButti K."/>
            <person name="Andreopoulos B."/>
            <person name="Lipzen A."/>
            <person name="Chen C."/>
            <person name="Yanf M."/>
            <person name="Daum C."/>
            <person name="Ng V."/>
            <person name="Clum A."/>
            <person name="Steindorff A."/>
            <person name="Ohm R."/>
            <person name="Martin F."/>
            <person name="Silar P."/>
            <person name="Natvig D."/>
            <person name="Lalanne C."/>
            <person name="Gautier V."/>
            <person name="Ament-velasquez S.L."/>
            <person name="Kruys A."/>
            <person name="Hutchinson M.I."/>
            <person name="Powell A.J."/>
            <person name="Barry K."/>
            <person name="Miller A.N."/>
            <person name="Grigoriev I.V."/>
            <person name="Debuchy R."/>
            <person name="Gladieux P."/>
            <person name="Thoren M.H."/>
            <person name="Johannesson H."/>
        </authorList>
    </citation>
    <scope>NUCLEOTIDE SEQUENCE</scope>
    <source>
        <strain evidence="1">FGSC 1904</strain>
    </source>
</reference>
<protein>
    <submittedName>
        <fullName evidence="1">Uncharacterized protein</fullName>
    </submittedName>
</protein>
<comment type="caution">
    <text evidence="1">The sequence shown here is derived from an EMBL/GenBank/DDBJ whole genome shotgun (WGS) entry which is preliminary data.</text>
</comment>
<dbReference type="EMBL" id="JAUTDP010000013">
    <property type="protein sequence ID" value="KAK3391415.1"/>
    <property type="molecule type" value="Genomic_DNA"/>
</dbReference>
<dbReference type="Proteomes" id="UP001281003">
    <property type="component" value="Unassembled WGS sequence"/>
</dbReference>
<organism evidence="1 2">
    <name type="scientific">Sordaria brevicollis</name>
    <dbReference type="NCBI Taxonomy" id="83679"/>
    <lineage>
        <taxon>Eukaryota</taxon>
        <taxon>Fungi</taxon>
        <taxon>Dikarya</taxon>
        <taxon>Ascomycota</taxon>
        <taxon>Pezizomycotina</taxon>
        <taxon>Sordariomycetes</taxon>
        <taxon>Sordariomycetidae</taxon>
        <taxon>Sordariales</taxon>
        <taxon>Sordariaceae</taxon>
        <taxon>Sordaria</taxon>
    </lineage>
</organism>
<dbReference type="AlphaFoldDB" id="A0AAE0P192"/>
<sequence>MPGTRNTTLGSPQTRQPILWAGSFVFLLSQSTCRAMCEESRRETAGTALREAGEGTYTTCHTGTYLLHRPWMSPLPLPGLRQRCWLVQDPDLGWAGLLRIRPRDSVTTSTHIHQLRLLRPRPSRSARPCCYYYYYYRCGPRAPTTIRPTDYLLFLIYTNIKGPSFPGEPFILAPPRSGPFCSIRGV</sequence>
<reference evidence="1" key="1">
    <citation type="journal article" date="2023" name="Mol. Phylogenet. Evol.">
        <title>Genome-scale phylogeny and comparative genomics of the fungal order Sordariales.</title>
        <authorList>
            <person name="Hensen N."/>
            <person name="Bonometti L."/>
            <person name="Westerberg I."/>
            <person name="Brannstrom I.O."/>
            <person name="Guillou S."/>
            <person name="Cros-Aarteil S."/>
            <person name="Calhoun S."/>
            <person name="Haridas S."/>
            <person name="Kuo A."/>
            <person name="Mondo S."/>
            <person name="Pangilinan J."/>
            <person name="Riley R."/>
            <person name="LaButti K."/>
            <person name="Andreopoulos B."/>
            <person name="Lipzen A."/>
            <person name="Chen C."/>
            <person name="Yan M."/>
            <person name="Daum C."/>
            <person name="Ng V."/>
            <person name="Clum A."/>
            <person name="Steindorff A."/>
            <person name="Ohm R.A."/>
            <person name="Martin F."/>
            <person name="Silar P."/>
            <person name="Natvig D.O."/>
            <person name="Lalanne C."/>
            <person name="Gautier V."/>
            <person name="Ament-Velasquez S.L."/>
            <person name="Kruys A."/>
            <person name="Hutchinson M.I."/>
            <person name="Powell A.J."/>
            <person name="Barry K."/>
            <person name="Miller A.N."/>
            <person name="Grigoriev I.V."/>
            <person name="Debuchy R."/>
            <person name="Gladieux P."/>
            <person name="Hiltunen Thoren M."/>
            <person name="Johannesson H."/>
        </authorList>
    </citation>
    <scope>NUCLEOTIDE SEQUENCE</scope>
    <source>
        <strain evidence="1">FGSC 1904</strain>
    </source>
</reference>